<keyword evidence="2" id="KW-0503">Monooxygenase</keyword>
<protein>
    <submittedName>
        <fullName evidence="3">Cytochrome P450</fullName>
    </submittedName>
</protein>
<dbReference type="PANTHER" id="PTHR46696:SF6">
    <property type="entry name" value="P450, PUTATIVE (EUROFUNG)-RELATED"/>
    <property type="match status" value="1"/>
</dbReference>
<keyword evidence="2" id="KW-0349">Heme</keyword>
<dbReference type="InterPro" id="IPR002397">
    <property type="entry name" value="Cyt_P450_B"/>
</dbReference>
<dbReference type="Proteomes" id="UP001327093">
    <property type="component" value="Unassembled WGS sequence"/>
</dbReference>
<accession>A0ABU6AKD2</accession>
<dbReference type="InterPro" id="IPR036396">
    <property type="entry name" value="Cyt_P450_sf"/>
</dbReference>
<keyword evidence="2" id="KW-0408">Iron</keyword>
<dbReference type="InterPro" id="IPR017972">
    <property type="entry name" value="Cyt_P450_CS"/>
</dbReference>
<dbReference type="PROSITE" id="PS00086">
    <property type="entry name" value="CYTOCHROME_P450"/>
    <property type="match status" value="1"/>
</dbReference>
<organism evidence="3 4">
    <name type="scientific">Saccharopolyspora mangrovi</name>
    <dbReference type="NCBI Taxonomy" id="3082379"/>
    <lineage>
        <taxon>Bacteria</taxon>
        <taxon>Bacillati</taxon>
        <taxon>Actinomycetota</taxon>
        <taxon>Actinomycetes</taxon>
        <taxon>Pseudonocardiales</taxon>
        <taxon>Pseudonocardiaceae</taxon>
        <taxon>Saccharopolyspora</taxon>
    </lineage>
</organism>
<evidence type="ECO:0000256" key="2">
    <source>
        <dbReference type="RuleBase" id="RU000461"/>
    </source>
</evidence>
<dbReference type="SUPFAM" id="SSF48264">
    <property type="entry name" value="Cytochrome P450"/>
    <property type="match status" value="1"/>
</dbReference>
<dbReference type="InterPro" id="IPR001128">
    <property type="entry name" value="Cyt_P450"/>
</dbReference>
<keyword evidence="4" id="KW-1185">Reference proteome</keyword>
<dbReference type="PRINTS" id="PR00359">
    <property type="entry name" value="BP450"/>
</dbReference>
<proteinExistence type="inferred from homology"/>
<gene>
    <name evidence="3" type="ORF">R4I43_31365</name>
</gene>
<name>A0ABU6AKD2_9PSEU</name>
<evidence type="ECO:0000313" key="3">
    <source>
        <dbReference type="EMBL" id="MEB3371908.1"/>
    </source>
</evidence>
<comment type="similarity">
    <text evidence="1 2">Belongs to the cytochrome P450 family.</text>
</comment>
<dbReference type="Pfam" id="PF00067">
    <property type="entry name" value="p450"/>
    <property type="match status" value="1"/>
</dbReference>
<reference evidence="3 4" key="1">
    <citation type="submission" date="2023-10" db="EMBL/GenBank/DDBJ databases">
        <title>Saccharopolyspora sp. nov., isolated from mangrove soil.</title>
        <authorList>
            <person name="Lu Y."/>
            <person name="Liu W."/>
        </authorList>
    </citation>
    <scope>NUCLEOTIDE SEQUENCE [LARGE SCALE GENOMIC DNA]</scope>
    <source>
        <strain evidence="3 4">S2-29</strain>
    </source>
</reference>
<keyword evidence="2" id="KW-0479">Metal-binding</keyword>
<evidence type="ECO:0000313" key="4">
    <source>
        <dbReference type="Proteomes" id="UP001327093"/>
    </source>
</evidence>
<keyword evidence="2" id="KW-0560">Oxidoreductase</keyword>
<evidence type="ECO:0000256" key="1">
    <source>
        <dbReference type="ARBA" id="ARBA00010617"/>
    </source>
</evidence>
<dbReference type="PANTHER" id="PTHR46696">
    <property type="entry name" value="P450, PUTATIVE (EUROFUNG)-RELATED"/>
    <property type="match status" value="1"/>
</dbReference>
<dbReference type="Gene3D" id="1.10.630.10">
    <property type="entry name" value="Cytochrome P450"/>
    <property type="match status" value="1"/>
</dbReference>
<comment type="caution">
    <text evidence="3">The sequence shown here is derived from an EMBL/GenBank/DDBJ whole genome shotgun (WGS) entry which is preliminary data.</text>
</comment>
<dbReference type="EMBL" id="JAWLNX010000034">
    <property type="protein sequence ID" value="MEB3371908.1"/>
    <property type="molecule type" value="Genomic_DNA"/>
</dbReference>
<sequence>MAEWSEIDDGLLNPAWYVNGDPHEAFERLRAEDPVHWAEPESYGRPFWALTRYQDVREVLADAANFSNYRDTRPPRTAKRLTATQLHESGTDGNLNHMDPPLHTLYRRPMERHFDPLSREHLRVLIENCADELIAEVGHRGRTEFVGELAADLPMHVIMRFLGVPREDWTWLRDCVWRSFLPDDPRFAVPGQASEKTMADANQMIADYAARFAREKRERPGDDFASVLTEVVVDGTPLDDHEVAAWLALLIPASLETTRNTASVGLWLFYRNPEQRQALAQDPALIGQAVDEVIRWASPVRSRLRVARFDTEVGGKAIKAGDWVVPFLSSANRDASVFEDPHAFNIRRQPRKHLSFGEGVHECLALHLVRCELMTLFSKFFAAFPDYELPQADSPSWIADHVLNGFTRLEVDLNVT</sequence>